<dbReference type="CDD" id="cd21140">
    <property type="entry name" value="Cas6_I-like"/>
    <property type="match status" value="1"/>
</dbReference>
<dbReference type="OrthoDB" id="9797488at2"/>
<dbReference type="RefSeq" id="WP_091350631.1">
    <property type="nucleotide sequence ID" value="NZ_FOIF01000023.1"/>
</dbReference>
<keyword evidence="8" id="KW-1185">Reference proteome</keyword>
<evidence type="ECO:0000256" key="3">
    <source>
        <dbReference type="ARBA" id="ARBA00023118"/>
    </source>
</evidence>
<evidence type="ECO:0000256" key="1">
    <source>
        <dbReference type="ARBA" id="ARBA00005937"/>
    </source>
</evidence>
<gene>
    <name evidence="7" type="ORF">SAMN03080614_10237</name>
</gene>
<dbReference type="GO" id="GO:0003723">
    <property type="term" value="F:RNA binding"/>
    <property type="evidence" value="ECO:0007669"/>
    <property type="project" value="UniProtKB-KW"/>
</dbReference>
<keyword evidence="3" id="KW-0051">Antiviral defense</keyword>
<evidence type="ECO:0000256" key="2">
    <source>
        <dbReference type="ARBA" id="ARBA00022884"/>
    </source>
</evidence>
<comment type="function">
    <text evidence="4">CRISPR (clustered regularly interspaced short palindromic repeat), is an adaptive immune system that provides protection against mobile genetic elements (viruses, transposable elements and conjugative plasmids). CRISPR clusters contain sequences complementary to antecedent mobile elements and target invading nucleic acids. CRISPR clusters are transcribed and processed into CRISPR RNA (crRNA).</text>
</comment>
<evidence type="ECO:0000259" key="6">
    <source>
        <dbReference type="Pfam" id="PF01881"/>
    </source>
</evidence>
<dbReference type="GO" id="GO:0016788">
    <property type="term" value="F:hydrolase activity, acting on ester bonds"/>
    <property type="evidence" value="ECO:0007669"/>
    <property type="project" value="InterPro"/>
</dbReference>
<dbReference type="Gene3D" id="3.30.70.1890">
    <property type="match status" value="1"/>
</dbReference>
<dbReference type="PANTHER" id="PTHR36984:SF1">
    <property type="entry name" value="CRISPR-ASSOCIATED ENDORIBONUCLEASE CAS6 1"/>
    <property type="match status" value="1"/>
</dbReference>
<dbReference type="InterPro" id="IPR049435">
    <property type="entry name" value="Cas_Cas6_C"/>
</dbReference>
<dbReference type="STRING" id="1120990.SAMN03080614_10237"/>
<proteinExistence type="inferred from homology"/>
<dbReference type="AlphaFoldDB" id="A0A1I0AK69"/>
<accession>A0A1I0AK69</accession>
<feature type="site" description="Transition state stabilizer" evidence="5">
    <location>
        <position position="46"/>
    </location>
</feature>
<protein>
    <recommendedName>
        <fullName evidence="4">CRISPR-associated endoribonuclease</fullName>
    </recommendedName>
</protein>
<evidence type="ECO:0000313" key="7">
    <source>
        <dbReference type="EMBL" id="SES94594.1"/>
    </source>
</evidence>
<dbReference type="Pfam" id="PF21350">
    <property type="entry name" value="Cas6_I-A"/>
    <property type="match status" value="1"/>
</dbReference>
<dbReference type="PANTHER" id="PTHR36984">
    <property type="entry name" value="CRISPR-ASSOCIATED ENDORIBONUCLEASE CAS6 1"/>
    <property type="match status" value="1"/>
</dbReference>
<reference evidence="8" key="1">
    <citation type="submission" date="2016-10" db="EMBL/GenBank/DDBJ databases">
        <authorList>
            <person name="Varghese N."/>
            <person name="Submissions S."/>
        </authorList>
    </citation>
    <scope>NUCLEOTIDE SEQUENCE [LARGE SCALE GENOMIC DNA]</scope>
    <source>
        <strain evidence="8">DSM 13577</strain>
    </source>
</reference>
<evidence type="ECO:0000256" key="5">
    <source>
        <dbReference type="PIRSR" id="PIRSR005054-1"/>
    </source>
</evidence>
<dbReference type="Gene3D" id="3.30.70.1900">
    <property type="match status" value="1"/>
</dbReference>
<dbReference type="Pfam" id="PF01881">
    <property type="entry name" value="Cas_Cas6_C"/>
    <property type="match status" value="1"/>
</dbReference>
<sequence length="243" mass="28590">MRIEVTFYCDKGTKIDFNYNYSLSRLIMESLFDNKSALYHKGKPFKYYTFSQLYFSQFEISGDYIVSLGEEVHWYVSSPNPFFIDGLVKGLTKLGSYPMGQGEFEFKQVRILDDPEFTNDMEFTCMSPITISSMGRGAKRELYCRIENKCFVENLRYDLVQKYYYLYNSFPKNERLEIIFDKNYLENKKRTSRLLDYNGVKVLGYMVPFVVKGSPDLIRVGYSCGFGERNNQGFGMVKVWHRS</sequence>
<dbReference type="InterPro" id="IPR010156">
    <property type="entry name" value="CRISPR-assoc_prot_Cas6"/>
</dbReference>
<keyword evidence="2" id="KW-0694">RNA-binding</keyword>
<dbReference type="GO" id="GO:0051607">
    <property type="term" value="P:defense response to virus"/>
    <property type="evidence" value="ECO:0007669"/>
    <property type="project" value="UniProtKB-KW"/>
</dbReference>
<name>A0A1I0AK69_9FIRM</name>
<evidence type="ECO:0000256" key="4">
    <source>
        <dbReference type="PIRNR" id="PIRNR005054"/>
    </source>
</evidence>
<feature type="domain" description="CRISPR associated protein Cas6 C-terminal" evidence="6">
    <location>
        <begin position="113"/>
        <end position="239"/>
    </location>
</feature>
<dbReference type="EMBL" id="FOIF01000023">
    <property type="protein sequence ID" value="SES94594.1"/>
    <property type="molecule type" value="Genomic_DNA"/>
</dbReference>
<dbReference type="InterPro" id="IPR045747">
    <property type="entry name" value="CRISPR-assoc_prot_Cas6_N_sf"/>
</dbReference>
<dbReference type="PIRSF" id="PIRSF005054">
    <property type="entry name" value="PF1131"/>
    <property type="match status" value="1"/>
</dbReference>
<dbReference type="Proteomes" id="UP000243819">
    <property type="component" value="Unassembled WGS sequence"/>
</dbReference>
<dbReference type="NCBIfam" id="TIGR01877">
    <property type="entry name" value="cas_cas6"/>
    <property type="match status" value="1"/>
</dbReference>
<comment type="similarity">
    <text evidence="1 4">Belongs to the CRISPR-associated protein Cas6/Cse3/CasE family.</text>
</comment>
<evidence type="ECO:0000313" key="8">
    <source>
        <dbReference type="Proteomes" id="UP000243819"/>
    </source>
</evidence>
<organism evidence="7 8">
    <name type="scientific">Anaerobranca gottschalkii DSM 13577</name>
    <dbReference type="NCBI Taxonomy" id="1120990"/>
    <lineage>
        <taxon>Bacteria</taxon>
        <taxon>Bacillati</taxon>
        <taxon>Bacillota</taxon>
        <taxon>Clostridia</taxon>
        <taxon>Eubacteriales</taxon>
        <taxon>Proteinivoracaceae</taxon>
        <taxon>Anaerobranca</taxon>
    </lineage>
</organism>